<name>A0ABV0Q6C6_9TELE</name>
<sequence length="191" mass="21386">RILGSGAFGKVVEGTAYGLSCSQPVMKVAVKMLKRPIYIITEYCFHGDLVNYLHKNRESFLSLSPEKNKKELDIFGINPSDENSRRYSIQSVFPRITYVILSFECKGDYMDMKQVDNTQYVPMLEMSTTSKYSDIQDSNYDHPSSQKGTGGMHCSSSLFLSLSSGLLACACLASVLCLSHCWLKGYTLVRI</sequence>
<keyword evidence="1" id="KW-0547">Nucleotide-binding</keyword>
<dbReference type="InterPro" id="IPR011009">
    <property type="entry name" value="Kinase-like_dom_sf"/>
</dbReference>
<dbReference type="EMBL" id="JAHRIN010000698">
    <property type="protein sequence ID" value="MEQ2191358.1"/>
    <property type="molecule type" value="Genomic_DNA"/>
</dbReference>
<dbReference type="SUPFAM" id="SSF56112">
    <property type="entry name" value="Protein kinase-like (PK-like)"/>
    <property type="match status" value="1"/>
</dbReference>
<gene>
    <name evidence="2" type="ORF">XENOCAPTIV_027228</name>
</gene>
<organism evidence="2 3">
    <name type="scientific">Xenoophorus captivus</name>
    <dbReference type="NCBI Taxonomy" id="1517983"/>
    <lineage>
        <taxon>Eukaryota</taxon>
        <taxon>Metazoa</taxon>
        <taxon>Chordata</taxon>
        <taxon>Craniata</taxon>
        <taxon>Vertebrata</taxon>
        <taxon>Euteleostomi</taxon>
        <taxon>Actinopterygii</taxon>
        <taxon>Neopterygii</taxon>
        <taxon>Teleostei</taxon>
        <taxon>Neoteleostei</taxon>
        <taxon>Acanthomorphata</taxon>
        <taxon>Ovalentaria</taxon>
        <taxon>Atherinomorphae</taxon>
        <taxon>Cyprinodontiformes</taxon>
        <taxon>Goodeidae</taxon>
        <taxon>Xenoophorus</taxon>
    </lineage>
</organism>
<dbReference type="Gene3D" id="3.30.200.20">
    <property type="entry name" value="Phosphorylase Kinase, domain 1"/>
    <property type="match status" value="1"/>
</dbReference>
<feature type="binding site" evidence="1">
    <location>
        <position position="31"/>
    </location>
    <ligand>
        <name>ATP</name>
        <dbReference type="ChEBI" id="CHEBI:30616"/>
    </ligand>
</feature>
<evidence type="ECO:0008006" key="4">
    <source>
        <dbReference type="Google" id="ProtNLM"/>
    </source>
</evidence>
<proteinExistence type="predicted"/>
<comment type="caution">
    <text evidence="2">The sequence shown here is derived from an EMBL/GenBank/DDBJ whole genome shotgun (WGS) entry which is preliminary data.</text>
</comment>
<feature type="non-terminal residue" evidence="2">
    <location>
        <position position="1"/>
    </location>
</feature>
<evidence type="ECO:0000313" key="2">
    <source>
        <dbReference type="EMBL" id="MEQ2191358.1"/>
    </source>
</evidence>
<keyword evidence="3" id="KW-1185">Reference proteome</keyword>
<dbReference type="InterPro" id="IPR017441">
    <property type="entry name" value="Protein_kinase_ATP_BS"/>
</dbReference>
<accession>A0ABV0Q6C6</accession>
<dbReference type="Proteomes" id="UP001434883">
    <property type="component" value="Unassembled WGS sequence"/>
</dbReference>
<reference evidence="2 3" key="1">
    <citation type="submission" date="2021-06" db="EMBL/GenBank/DDBJ databases">
        <authorList>
            <person name="Palmer J.M."/>
        </authorList>
    </citation>
    <scope>NUCLEOTIDE SEQUENCE [LARGE SCALE GENOMIC DNA]</scope>
    <source>
        <strain evidence="2 3">XC_2019</strain>
        <tissue evidence="2">Muscle</tissue>
    </source>
</reference>
<evidence type="ECO:0000313" key="3">
    <source>
        <dbReference type="Proteomes" id="UP001434883"/>
    </source>
</evidence>
<dbReference type="PROSITE" id="PS00107">
    <property type="entry name" value="PROTEIN_KINASE_ATP"/>
    <property type="match status" value="1"/>
</dbReference>
<keyword evidence="1" id="KW-0067">ATP-binding</keyword>
<evidence type="ECO:0000256" key="1">
    <source>
        <dbReference type="PROSITE-ProRule" id="PRU10141"/>
    </source>
</evidence>
<protein>
    <recommendedName>
        <fullName evidence="4">Protein kinase domain-containing protein</fullName>
    </recommendedName>
</protein>